<name>A0ABP4C9L7_9ACTN</name>
<feature type="signal peptide" evidence="1">
    <location>
        <begin position="1"/>
        <end position="30"/>
    </location>
</feature>
<keyword evidence="4" id="KW-1185">Reference proteome</keyword>
<dbReference type="PANTHER" id="PTHR46825:SF7">
    <property type="entry name" value="D-ALANYL-D-ALANINE CARBOXYPEPTIDASE"/>
    <property type="match status" value="1"/>
</dbReference>
<keyword evidence="3" id="KW-0378">Hydrolase</keyword>
<dbReference type="EMBL" id="BAAAHK010000025">
    <property type="protein sequence ID" value="GAA0963075.1"/>
    <property type="molecule type" value="Genomic_DNA"/>
</dbReference>
<sequence length="385" mass="41106">MSFSRTTLAATVTVSLLAAAVVTASPPAVADSNLAASGSGDVVQQGLNRLVEDDKFPGVLAAVRDRDGRSRNYTAGVADLKTQAKMPVDGQVRIASNTKTFVATVVLQLVGEGEVELDQPIEKYLPGLVRGKGIDGHNITVRQLLQHTSGLPDYDQDVAADYLPVQHTYFEPRQLLDLALAHGAASAPGTEWSYSNTNYIILGLMVQKVTGRPLGEEITKRVIERIGLEHTYWPATGDQTIRERHPKGYWLTEPGKPLVDVTEQEPSMAWAAGALISTPSDLNRFFAALIGGKLLPPAQLDQMLTTVEAPDAGPRGASRYGLGIQTFTLSCGGFAWSHGGDAPGYETRNAITPDGRQATIAVTTLPPTLQTATHVEDAVDTALCQ</sequence>
<dbReference type="PANTHER" id="PTHR46825">
    <property type="entry name" value="D-ALANYL-D-ALANINE-CARBOXYPEPTIDASE/ENDOPEPTIDASE AMPH"/>
    <property type="match status" value="1"/>
</dbReference>
<evidence type="ECO:0000313" key="4">
    <source>
        <dbReference type="Proteomes" id="UP001500542"/>
    </source>
</evidence>
<evidence type="ECO:0000259" key="2">
    <source>
        <dbReference type="Pfam" id="PF00144"/>
    </source>
</evidence>
<keyword evidence="1" id="KW-0732">Signal</keyword>
<evidence type="ECO:0000313" key="3">
    <source>
        <dbReference type="EMBL" id="GAA0963075.1"/>
    </source>
</evidence>
<proteinExistence type="predicted"/>
<dbReference type="Gene3D" id="3.40.710.10">
    <property type="entry name" value="DD-peptidase/beta-lactamase superfamily"/>
    <property type="match status" value="1"/>
</dbReference>
<protein>
    <submittedName>
        <fullName evidence="3">Serine hydrolase domain-containing protein</fullName>
    </submittedName>
</protein>
<organism evidence="3 4">
    <name type="scientific">Kribbella koreensis</name>
    <dbReference type="NCBI Taxonomy" id="57909"/>
    <lineage>
        <taxon>Bacteria</taxon>
        <taxon>Bacillati</taxon>
        <taxon>Actinomycetota</taxon>
        <taxon>Actinomycetes</taxon>
        <taxon>Propionibacteriales</taxon>
        <taxon>Kribbellaceae</taxon>
        <taxon>Kribbella</taxon>
    </lineage>
</organism>
<dbReference type="InterPro" id="IPR012338">
    <property type="entry name" value="Beta-lactam/transpept-like"/>
</dbReference>
<dbReference type="Pfam" id="PF00144">
    <property type="entry name" value="Beta-lactamase"/>
    <property type="match status" value="1"/>
</dbReference>
<accession>A0ABP4C9L7</accession>
<dbReference type="InterPro" id="IPR050491">
    <property type="entry name" value="AmpC-like"/>
</dbReference>
<comment type="caution">
    <text evidence="3">The sequence shown here is derived from an EMBL/GenBank/DDBJ whole genome shotgun (WGS) entry which is preliminary data.</text>
</comment>
<dbReference type="InterPro" id="IPR001466">
    <property type="entry name" value="Beta-lactam-related"/>
</dbReference>
<feature type="chain" id="PRO_5045319501" evidence="1">
    <location>
        <begin position="31"/>
        <end position="385"/>
    </location>
</feature>
<evidence type="ECO:0000256" key="1">
    <source>
        <dbReference type="SAM" id="SignalP"/>
    </source>
</evidence>
<dbReference type="Proteomes" id="UP001500542">
    <property type="component" value="Unassembled WGS sequence"/>
</dbReference>
<gene>
    <name evidence="3" type="ORF">GCM10009554_81960</name>
</gene>
<dbReference type="RefSeq" id="WP_343983906.1">
    <property type="nucleotide sequence ID" value="NZ_BAAAHK010000025.1"/>
</dbReference>
<dbReference type="GO" id="GO:0016787">
    <property type="term" value="F:hydrolase activity"/>
    <property type="evidence" value="ECO:0007669"/>
    <property type="project" value="UniProtKB-KW"/>
</dbReference>
<reference evidence="4" key="1">
    <citation type="journal article" date="2019" name="Int. J. Syst. Evol. Microbiol.">
        <title>The Global Catalogue of Microorganisms (GCM) 10K type strain sequencing project: providing services to taxonomists for standard genome sequencing and annotation.</title>
        <authorList>
            <consortium name="The Broad Institute Genomics Platform"/>
            <consortium name="The Broad Institute Genome Sequencing Center for Infectious Disease"/>
            <person name="Wu L."/>
            <person name="Ma J."/>
        </authorList>
    </citation>
    <scope>NUCLEOTIDE SEQUENCE [LARGE SCALE GENOMIC DNA]</scope>
    <source>
        <strain evidence="4">JCM 10977</strain>
    </source>
</reference>
<feature type="domain" description="Beta-lactamase-related" evidence="2">
    <location>
        <begin position="49"/>
        <end position="374"/>
    </location>
</feature>
<dbReference type="SUPFAM" id="SSF56601">
    <property type="entry name" value="beta-lactamase/transpeptidase-like"/>
    <property type="match status" value="1"/>
</dbReference>